<feature type="domain" description="Electron transfer flavoprotein alpha/beta-subunit N-terminal" evidence="9">
    <location>
        <begin position="5"/>
        <end position="190"/>
    </location>
</feature>
<evidence type="ECO:0000313" key="11">
    <source>
        <dbReference type="Proteomes" id="UP001595900"/>
    </source>
</evidence>
<dbReference type="InterPro" id="IPR018206">
    <property type="entry name" value="ETF_asu_C_CS"/>
</dbReference>
<dbReference type="InterPro" id="IPR014729">
    <property type="entry name" value="Rossmann-like_a/b/a_fold"/>
</dbReference>
<evidence type="ECO:0000256" key="3">
    <source>
        <dbReference type="ARBA" id="ARBA00011355"/>
    </source>
</evidence>
<gene>
    <name evidence="10" type="ORF">ACFOYW_03825</name>
</gene>
<evidence type="ECO:0000259" key="9">
    <source>
        <dbReference type="SMART" id="SM00893"/>
    </source>
</evidence>
<comment type="similarity">
    <text evidence="2">Belongs to the ETF alpha-subunit/FixB family.</text>
</comment>
<evidence type="ECO:0000256" key="6">
    <source>
        <dbReference type="ARBA" id="ARBA00022827"/>
    </source>
</evidence>
<comment type="caution">
    <text evidence="10">The sequence shown here is derived from an EMBL/GenBank/DDBJ whole genome shotgun (WGS) entry which is preliminary data.</text>
</comment>
<dbReference type="PROSITE" id="PS00696">
    <property type="entry name" value="ETF_ALPHA"/>
    <property type="match status" value="1"/>
</dbReference>
<dbReference type="Pfam" id="PF00766">
    <property type="entry name" value="ETF_alpha"/>
    <property type="match status" value="1"/>
</dbReference>
<keyword evidence="11" id="KW-1185">Reference proteome</keyword>
<comment type="cofactor">
    <cofactor evidence="1">
        <name>FAD</name>
        <dbReference type="ChEBI" id="CHEBI:57692"/>
    </cofactor>
</comment>
<protein>
    <submittedName>
        <fullName evidence="10">Electron transfer flavoprotein subunit alpha/FixB family protein</fullName>
    </submittedName>
</protein>
<evidence type="ECO:0000256" key="4">
    <source>
        <dbReference type="ARBA" id="ARBA00022448"/>
    </source>
</evidence>
<dbReference type="InterPro" id="IPR014731">
    <property type="entry name" value="ETF_asu_C"/>
</dbReference>
<dbReference type="InterPro" id="IPR014730">
    <property type="entry name" value="ETF_a/b_N"/>
</dbReference>
<evidence type="ECO:0000256" key="8">
    <source>
        <dbReference type="ARBA" id="ARBA00025649"/>
    </source>
</evidence>
<keyword evidence="5" id="KW-0285">Flavoprotein</keyword>
<evidence type="ECO:0000313" key="10">
    <source>
        <dbReference type="EMBL" id="MFC4242492.1"/>
    </source>
</evidence>
<dbReference type="RefSeq" id="WP_390227326.1">
    <property type="nucleotide sequence ID" value="NZ_JBHSCN010000002.1"/>
</dbReference>
<organism evidence="10 11">
    <name type="scientific">Gryllotalpicola reticulitermitis</name>
    <dbReference type="NCBI Taxonomy" id="1184153"/>
    <lineage>
        <taxon>Bacteria</taxon>
        <taxon>Bacillati</taxon>
        <taxon>Actinomycetota</taxon>
        <taxon>Actinomycetes</taxon>
        <taxon>Micrococcales</taxon>
        <taxon>Microbacteriaceae</taxon>
        <taxon>Gryllotalpicola</taxon>
    </lineage>
</organism>
<sequence length="322" mass="31912">MTASVLALTEVTAAGDLSSTAPELLGAADLLGTPVAVIAVPPSSDGAALAAAAGAAGAAEVVLVPDVDGVVVGLVDALGRAAEGRELSAVVAAHSVDGREAAARFAARTRRALLVDAVGVGVDDEGVIAHHSAFGGAYLIDSAATFDAPVITLRQGAVAERAEAVAAPVVTRLDAAAASGPAASALSFTPAESGGSRPDLRRAKKVVSGGRGIGSKEQFALIEQLADALGAAIGASRAAVDNGYIAYEHQVGQTGVSVAPDLYIAVGISGAIQHRFGMQTAKTIVAINKDADAPIFQIADFGIVGDLFAIVPQTVEALKARG</sequence>
<evidence type="ECO:0000256" key="7">
    <source>
        <dbReference type="ARBA" id="ARBA00022982"/>
    </source>
</evidence>
<accession>A0ABV8Q3H7</accession>
<keyword evidence="4" id="KW-0813">Transport</keyword>
<proteinExistence type="inferred from homology"/>
<comment type="subunit">
    <text evidence="3">Heterodimer of an alpha and a beta subunit.</text>
</comment>
<dbReference type="SUPFAM" id="SSF52402">
    <property type="entry name" value="Adenine nucleotide alpha hydrolases-like"/>
    <property type="match status" value="1"/>
</dbReference>
<dbReference type="PANTHER" id="PTHR43153">
    <property type="entry name" value="ELECTRON TRANSFER FLAVOPROTEIN ALPHA"/>
    <property type="match status" value="1"/>
</dbReference>
<dbReference type="Proteomes" id="UP001595900">
    <property type="component" value="Unassembled WGS sequence"/>
</dbReference>
<dbReference type="InterPro" id="IPR029035">
    <property type="entry name" value="DHS-like_NAD/FAD-binding_dom"/>
</dbReference>
<dbReference type="InterPro" id="IPR001308">
    <property type="entry name" value="ETF_a/FixB"/>
</dbReference>
<dbReference type="SUPFAM" id="SSF52467">
    <property type="entry name" value="DHS-like NAD/FAD-binding domain"/>
    <property type="match status" value="1"/>
</dbReference>
<reference evidence="11" key="1">
    <citation type="journal article" date="2019" name="Int. J. Syst. Evol. Microbiol.">
        <title>The Global Catalogue of Microorganisms (GCM) 10K type strain sequencing project: providing services to taxonomists for standard genome sequencing and annotation.</title>
        <authorList>
            <consortium name="The Broad Institute Genomics Platform"/>
            <consortium name="The Broad Institute Genome Sequencing Center for Infectious Disease"/>
            <person name="Wu L."/>
            <person name="Ma J."/>
        </authorList>
    </citation>
    <scope>NUCLEOTIDE SEQUENCE [LARGE SCALE GENOMIC DNA]</scope>
    <source>
        <strain evidence="11">CGMCC 1.10363</strain>
    </source>
</reference>
<dbReference type="Gene3D" id="3.40.50.620">
    <property type="entry name" value="HUPs"/>
    <property type="match status" value="1"/>
</dbReference>
<dbReference type="EMBL" id="JBHSCN010000002">
    <property type="protein sequence ID" value="MFC4242492.1"/>
    <property type="molecule type" value="Genomic_DNA"/>
</dbReference>
<name>A0ABV8Q3H7_9MICO</name>
<evidence type="ECO:0000256" key="1">
    <source>
        <dbReference type="ARBA" id="ARBA00001974"/>
    </source>
</evidence>
<keyword evidence="6" id="KW-0274">FAD</keyword>
<comment type="function">
    <text evidence="8">The electron transfer flavoprotein serves as a specific electron acceptor for other dehydrogenases. It transfers the electrons to the main respiratory chain via ETF-ubiquinone oxidoreductase (ETF dehydrogenase).</text>
</comment>
<dbReference type="Gene3D" id="3.40.50.1220">
    <property type="entry name" value="TPP-binding domain"/>
    <property type="match status" value="1"/>
</dbReference>
<evidence type="ECO:0000256" key="5">
    <source>
        <dbReference type="ARBA" id="ARBA00022630"/>
    </source>
</evidence>
<dbReference type="PIRSF" id="PIRSF000089">
    <property type="entry name" value="Electra_flavoP_a"/>
    <property type="match status" value="1"/>
</dbReference>
<dbReference type="Pfam" id="PF01012">
    <property type="entry name" value="ETF"/>
    <property type="match status" value="1"/>
</dbReference>
<dbReference type="SMART" id="SM00893">
    <property type="entry name" value="ETF"/>
    <property type="match status" value="1"/>
</dbReference>
<evidence type="ECO:0000256" key="2">
    <source>
        <dbReference type="ARBA" id="ARBA00005817"/>
    </source>
</evidence>
<dbReference type="PANTHER" id="PTHR43153:SF1">
    <property type="entry name" value="ELECTRON TRANSFER FLAVOPROTEIN SUBUNIT ALPHA, MITOCHONDRIAL"/>
    <property type="match status" value="1"/>
</dbReference>
<keyword evidence="7" id="KW-0249">Electron transport</keyword>